<evidence type="ECO:0000313" key="2">
    <source>
        <dbReference type="EMBL" id="KNY27701.1"/>
    </source>
</evidence>
<accession>A0A0L6JPF7</accession>
<name>A0A0L6JPF7_9FIRM</name>
<dbReference type="InterPro" id="IPR049222">
    <property type="entry name" value="DUF6870"/>
</dbReference>
<protein>
    <recommendedName>
        <fullName evidence="1">DUF6870 domain-containing protein</fullName>
    </recommendedName>
</protein>
<evidence type="ECO:0000313" key="3">
    <source>
        <dbReference type="Proteomes" id="UP000036923"/>
    </source>
</evidence>
<dbReference type="Pfam" id="PF21757">
    <property type="entry name" value="DUF6870"/>
    <property type="match status" value="1"/>
</dbReference>
<feature type="domain" description="DUF6870" evidence="1">
    <location>
        <begin position="10"/>
        <end position="80"/>
    </location>
</feature>
<dbReference type="EMBL" id="LGTC01000001">
    <property type="protein sequence ID" value="KNY27701.1"/>
    <property type="molecule type" value="Genomic_DNA"/>
</dbReference>
<keyword evidence="3" id="KW-1185">Reference proteome</keyword>
<evidence type="ECO:0000259" key="1">
    <source>
        <dbReference type="Pfam" id="PF21757"/>
    </source>
</evidence>
<dbReference type="AlphaFoldDB" id="A0A0L6JPF7"/>
<dbReference type="RefSeq" id="WP_028308463.1">
    <property type="nucleotide sequence ID" value="NZ_JQKC01000035.1"/>
</dbReference>
<proteinExistence type="predicted"/>
<dbReference type="STRING" id="398512.Bccel_2972"/>
<organism evidence="2 3">
    <name type="scientific">Pseudobacteroides cellulosolvens ATCC 35603 = DSM 2933</name>
    <dbReference type="NCBI Taxonomy" id="398512"/>
    <lineage>
        <taxon>Bacteria</taxon>
        <taxon>Bacillati</taxon>
        <taxon>Bacillota</taxon>
        <taxon>Clostridia</taxon>
        <taxon>Eubacteriales</taxon>
        <taxon>Oscillospiraceae</taxon>
        <taxon>Pseudobacteroides</taxon>
    </lineage>
</organism>
<reference evidence="3" key="1">
    <citation type="submission" date="2015-07" db="EMBL/GenBank/DDBJ databases">
        <title>Near-Complete Genome Sequence of the Cellulolytic Bacterium Bacteroides (Pseudobacteroides) cellulosolvens ATCC 35603.</title>
        <authorList>
            <person name="Dassa B."/>
            <person name="Utturkar S.M."/>
            <person name="Klingeman D.M."/>
            <person name="Hurt R.A."/>
            <person name="Keller M."/>
            <person name="Xu J."/>
            <person name="Reddy Y.H.K."/>
            <person name="Borovok I."/>
            <person name="Grinberg I.R."/>
            <person name="Lamed R."/>
            <person name="Zhivin O."/>
            <person name="Bayer E.A."/>
            <person name="Brown S.D."/>
        </authorList>
    </citation>
    <scope>NUCLEOTIDE SEQUENCE [LARGE SCALE GENOMIC DNA]</scope>
    <source>
        <strain evidence="3">DSM 2933</strain>
    </source>
</reference>
<gene>
    <name evidence="2" type="ORF">Bccel_2972</name>
</gene>
<dbReference type="eggNOG" id="ENOG5032Z4M">
    <property type="taxonomic scope" value="Bacteria"/>
</dbReference>
<sequence>MNTAMTITDMKNIDIRTVDPSTLVDIKTVKVNTDLPVEERKKDFIRQVKNPYCFRCGKVVVKMSFADTTATLEDRLENYFRSL</sequence>
<dbReference type="Proteomes" id="UP000036923">
    <property type="component" value="Unassembled WGS sequence"/>
</dbReference>
<comment type="caution">
    <text evidence="2">The sequence shown here is derived from an EMBL/GenBank/DDBJ whole genome shotgun (WGS) entry which is preliminary data.</text>
</comment>